<dbReference type="CDD" id="cd00124">
    <property type="entry name" value="MYSc"/>
    <property type="match status" value="1"/>
</dbReference>
<evidence type="ECO:0000256" key="2">
    <source>
        <dbReference type="ARBA" id="ARBA00022840"/>
    </source>
</evidence>
<name>H2Z333_CIOSA</name>
<dbReference type="InterPro" id="IPR027417">
    <property type="entry name" value="P-loop_NTPase"/>
</dbReference>
<dbReference type="STRING" id="51511.ENSCSAVP00000011995"/>
<dbReference type="Gene3D" id="1.20.58.530">
    <property type="match status" value="1"/>
</dbReference>
<protein>
    <recommendedName>
        <fullName evidence="7">Myosin motor domain-containing protein</fullName>
    </recommendedName>
</protein>
<dbReference type="GO" id="GO:0016020">
    <property type="term" value="C:membrane"/>
    <property type="evidence" value="ECO:0007669"/>
    <property type="project" value="TreeGrafter"/>
</dbReference>
<keyword evidence="4 6" id="KW-0505">Motor protein</keyword>
<dbReference type="PRINTS" id="PR00193">
    <property type="entry name" value="MYOSINHEAVY"/>
</dbReference>
<dbReference type="Gene3D" id="1.20.120.720">
    <property type="entry name" value="Myosin VI head, motor domain, U50 subdomain"/>
    <property type="match status" value="1"/>
</dbReference>
<evidence type="ECO:0000256" key="4">
    <source>
        <dbReference type="ARBA" id="ARBA00023175"/>
    </source>
</evidence>
<dbReference type="GeneTree" id="ENSGT00940000157382"/>
<dbReference type="OMA" id="KHNCLEQ"/>
<dbReference type="Ensembl" id="ENSCSAVT00000012134.1">
    <property type="protein sequence ID" value="ENSCSAVP00000011995.1"/>
    <property type="gene ID" value="ENSCSAVG00000007046.1"/>
</dbReference>
<reference evidence="8" key="3">
    <citation type="submission" date="2025-09" db="UniProtKB">
        <authorList>
            <consortium name="Ensembl"/>
        </authorList>
    </citation>
    <scope>IDENTIFICATION</scope>
</reference>
<dbReference type="GO" id="GO:0005737">
    <property type="term" value="C:cytoplasm"/>
    <property type="evidence" value="ECO:0007669"/>
    <property type="project" value="TreeGrafter"/>
</dbReference>
<dbReference type="Gene3D" id="1.10.10.820">
    <property type="match status" value="1"/>
</dbReference>
<reference evidence="9" key="1">
    <citation type="submission" date="2003-08" db="EMBL/GenBank/DDBJ databases">
        <authorList>
            <person name="Birren B."/>
            <person name="Nusbaum C."/>
            <person name="Abebe A."/>
            <person name="Abouelleil A."/>
            <person name="Adekoya E."/>
            <person name="Ait-zahra M."/>
            <person name="Allen N."/>
            <person name="Allen T."/>
            <person name="An P."/>
            <person name="Anderson M."/>
            <person name="Anderson S."/>
            <person name="Arachchi H."/>
            <person name="Armbruster J."/>
            <person name="Bachantsang P."/>
            <person name="Baldwin J."/>
            <person name="Barry A."/>
            <person name="Bayul T."/>
            <person name="Blitshsteyn B."/>
            <person name="Bloom T."/>
            <person name="Blye J."/>
            <person name="Boguslavskiy L."/>
            <person name="Borowsky M."/>
            <person name="Boukhgalter B."/>
            <person name="Brunache A."/>
            <person name="Butler J."/>
            <person name="Calixte N."/>
            <person name="Calvo S."/>
            <person name="Camarata J."/>
            <person name="Campo K."/>
            <person name="Chang J."/>
            <person name="Cheshatsang Y."/>
            <person name="Citroen M."/>
            <person name="Collymore A."/>
            <person name="Considine T."/>
            <person name="Cook A."/>
            <person name="Cooke P."/>
            <person name="Corum B."/>
            <person name="Cuomo C."/>
            <person name="David R."/>
            <person name="Dawoe T."/>
            <person name="Degray S."/>
            <person name="Dodge S."/>
            <person name="Dooley K."/>
            <person name="Dorje P."/>
            <person name="Dorjee K."/>
            <person name="Dorris L."/>
            <person name="Duffey N."/>
            <person name="Dupes A."/>
            <person name="Elkins T."/>
            <person name="Engels R."/>
            <person name="Erickson J."/>
            <person name="Farina A."/>
            <person name="Faro S."/>
            <person name="Ferreira P."/>
            <person name="Fischer H."/>
            <person name="Fitzgerald M."/>
            <person name="Foley K."/>
            <person name="Gage D."/>
            <person name="Galagan J."/>
            <person name="Gearin G."/>
            <person name="Gnerre S."/>
            <person name="Gnirke A."/>
            <person name="Goyette A."/>
            <person name="Graham J."/>
            <person name="Grandbois E."/>
            <person name="Gyaltsen K."/>
            <person name="Hafez N."/>
            <person name="Hagopian D."/>
            <person name="Hagos B."/>
            <person name="Hall J."/>
            <person name="Hatcher B."/>
            <person name="Heller A."/>
            <person name="Higgins H."/>
            <person name="Honan T."/>
            <person name="Horn A."/>
            <person name="Houde N."/>
            <person name="Hughes L."/>
            <person name="Hulme W."/>
            <person name="Husby E."/>
            <person name="Iliev I."/>
            <person name="Jaffe D."/>
            <person name="Jones C."/>
            <person name="Kamal M."/>
            <person name="Kamat A."/>
            <person name="Kamvysselis M."/>
            <person name="Karlsson E."/>
            <person name="Kells C."/>
            <person name="Kieu A."/>
            <person name="Kisner P."/>
            <person name="Kodira C."/>
            <person name="Kulbokas E."/>
            <person name="Labutti K."/>
            <person name="Lama D."/>
            <person name="Landers T."/>
            <person name="Leger J."/>
            <person name="Levine S."/>
            <person name="Lewis D."/>
            <person name="Lewis T."/>
            <person name="Lindblad-toh K."/>
            <person name="Liu X."/>
            <person name="Lokyitsang T."/>
            <person name="Lokyitsang Y."/>
            <person name="Lucien O."/>
            <person name="Lui A."/>
            <person name="Ma L.J."/>
            <person name="Mabbitt R."/>
            <person name="Macdonald J."/>
            <person name="Maclean C."/>
            <person name="Major J."/>
            <person name="Manning J."/>
            <person name="Marabella R."/>
            <person name="Maru K."/>
            <person name="Matthews C."/>
            <person name="Mauceli E."/>
            <person name="Mccarthy M."/>
            <person name="Mcdonough S."/>
            <person name="Mcghee T."/>
            <person name="Meldrim J."/>
            <person name="Meneus L."/>
            <person name="Mesirov J."/>
            <person name="Mihalev A."/>
            <person name="Mihova T."/>
            <person name="Mikkelsen T."/>
            <person name="Mlenga V."/>
            <person name="Moru K."/>
            <person name="Mozes J."/>
            <person name="Mulrain L."/>
            <person name="Munson G."/>
            <person name="Naylor J."/>
            <person name="Newes C."/>
            <person name="Nguyen C."/>
            <person name="Nguyen N."/>
            <person name="Nguyen T."/>
            <person name="Nicol R."/>
            <person name="Nielsen C."/>
            <person name="Nizzari M."/>
            <person name="Norbu C."/>
            <person name="Norbu N."/>
            <person name="O'donnell P."/>
            <person name="Okoawo O."/>
            <person name="O'leary S."/>
            <person name="Omotosho B."/>
            <person name="O'neill K."/>
            <person name="Osman S."/>
            <person name="Parker S."/>
            <person name="Perrin D."/>
            <person name="Phunkhang P."/>
            <person name="Piqani B."/>
            <person name="Purcell S."/>
            <person name="Rachupka T."/>
            <person name="Ramasamy U."/>
            <person name="Rameau R."/>
            <person name="Ray V."/>
            <person name="Raymond C."/>
            <person name="Retta R."/>
            <person name="Richardson S."/>
            <person name="Rise C."/>
            <person name="Rodriguez J."/>
            <person name="Rogers J."/>
            <person name="Rogov P."/>
            <person name="Rutman M."/>
            <person name="Schupbach R."/>
            <person name="Seaman C."/>
            <person name="Settipalli S."/>
            <person name="Sharpe T."/>
            <person name="Sheridan J."/>
            <person name="Sherpa N."/>
            <person name="Shi J."/>
            <person name="Smirnov S."/>
            <person name="Smith C."/>
            <person name="Sougnez C."/>
            <person name="Spencer B."/>
            <person name="Stalker J."/>
            <person name="Stange-thomann N."/>
            <person name="Stavropoulos S."/>
            <person name="Stetson K."/>
            <person name="Stone C."/>
            <person name="Stone S."/>
            <person name="Stubbs M."/>
            <person name="Talamas J."/>
            <person name="Tchuinga P."/>
            <person name="Tenzing P."/>
            <person name="Tesfaye S."/>
            <person name="Theodore J."/>
            <person name="Thoulutsang Y."/>
            <person name="Topham K."/>
            <person name="Towey S."/>
            <person name="Tsamla T."/>
            <person name="Tsomo N."/>
            <person name="Vallee D."/>
            <person name="Vassiliev H."/>
            <person name="Venkataraman V."/>
            <person name="Vinson J."/>
            <person name="Vo A."/>
            <person name="Wade C."/>
            <person name="Wang S."/>
            <person name="Wangchuk T."/>
            <person name="Wangdi T."/>
            <person name="Whittaker C."/>
            <person name="Wilkinson J."/>
            <person name="Wu Y."/>
            <person name="Wyman D."/>
            <person name="Yadav S."/>
            <person name="Yang S."/>
            <person name="Yang X."/>
            <person name="Yeager S."/>
            <person name="Yee E."/>
            <person name="Young G."/>
            <person name="Zainoun J."/>
            <person name="Zembeck L."/>
            <person name="Zimmer A."/>
            <person name="Zody M."/>
            <person name="Lander E."/>
        </authorList>
    </citation>
    <scope>NUCLEOTIDE SEQUENCE [LARGE SCALE GENOMIC DNA]</scope>
</reference>
<feature type="binding site" evidence="6">
    <location>
        <begin position="71"/>
        <end position="78"/>
    </location>
    <ligand>
        <name>ATP</name>
        <dbReference type="ChEBI" id="CHEBI:30616"/>
    </ligand>
</feature>
<accession>H2Z333</accession>
<dbReference type="GO" id="GO:0000146">
    <property type="term" value="F:microfilament motor activity"/>
    <property type="evidence" value="ECO:0007669"/>
    <property type="project" value="TreeGrafter"/>
</dbReference>
<dbReference type="Pfam" id="PF00063">
    <property type="entry name" value="Myosin_head"/>
    <property type="match status" value="1"/>
</dbReference>
<sequence length="587" mass="66907">GVYYCNLGAGTILAVNPFQDVSNLFDEKKITSYHSSLLSELSCMPAHVFAVAERALRNMKEGNNQSVIISGESGAGKTWTVRCLMRYLATVNLQHAALNLSDSFVGDEIEHRVLSSNPILEAFGNAATPRNHNSSRFGKYIQLQYDRCGTMVGANLHVYLLEKTRVSNRDQFERSYHIFYQMLNGCSEEERKEWKLPDAERMDDESAFEKTRQSMMSVGIFTEAQNQIFTTLSAILHLNQLEFEGDDDLSNPCTVRSEFQANTKTSAQLLAVPINHLVQTLTFRKIEAGSTRSADRRRSIFKRPCTRAECRARRDAMVKCVYERLFLWLVKQIGNDLSAPDKSAFHFIGLLDVYGFESFKHNCLEQLCINYANEKLQQYYIHNFLKLKQVGYKTLDELALEGVSWDGMEINDKISCLNALESTRNSLFALLNEECRLNRTTDALQLKSRLTDSFHKSPYITQPRISTETPSFTVNHYAGKVVYAVKLLTVKNKDELPLEIRELLVDSTNPFICNLFLDKSPDPATPSTKGKSLETVLSQFKKSLDELLTTMSTTNCNYIRCIKPNMESLPSKFDSRHVSLYRYYFIS</sequence>
<evidence type="ECO:0000256" key="1">
    <source>
        <dbReference type="ARBA" id="ARBA00022741"/>
    </source>
</evidence>
<dbReference type="SUPFAM" id="SSF52540">
    <property type="entry name" value="P-loop containing nucleoside triphosphate hydrolases"/>
    <property type="match status" value="1"/>
</dbReference>
<dbReference type="InterPro" id="IPR036961">
    <property type="entry name" value="Kinesin_motor_dom_sf"/>
</dbReference>
<keyword evidence="3 6" id="KW-0518">Myosin</keyword>
<evidence type="ECO:0000313" key="9">
    <source>
        <dbReference type="Proteomes" id="UP000007875"/>
    </source>
</evidence>
<dbReference type="InterPro" id="IPR001609">
    <property type="entry name" value="Myosin_head_motor_dom-like"/>
</dbReference>
<dbReference type="eggNOG" id="KOG0160">
    <property type="taxonomic scope" value="Eukaryota"/>
</dbReference>
<evidence type="ECO:0000259" key="7">
    <source>
        <dbReference type="PROSITE" id="PS51456"/>
    </source>
</evidence>
<dbReference type="PANTHER" id="PTHR13140:SF289">
    <property type="entry name" value="UNCONVENTIONAL MYOSIN-XIX"/>
    <property type="match status" value="1"/>
</dbReference>
<reference evidence="8" key="2">
    <citation type="submission" date="2025-08" db="UniProtKB">
        <authorList>
            <consortium name="Ensembl"/>
        </authorList>
    </citation>
    <scope>IDENTIFICATION</scope>
</reference>
<evidence type="ECO:0000256" key="5">
    <source>
        <dbReference type="ARBA" id="ARBA00023203"/>
    </source>
</evidence>
<dbReference type="SMART" id="SM00242">
    <property type="entry name" value="MYSc"/>
    <property type="match status" value="1"/>
</dbReference>
<dbReference type="PANTHER" id="PTHR13140">
    <property type="entry name" value="MYOSIN"/>
    <property type="match status" value="1"/>
</dbReference>
<feature type="domain" description="Myosin motor" evidence="7">
    <location>
        <begin position="1"/>
        <end position="587"/>
    </location>
</feature>
<evidence type="ECO:0000313" key="8">
    <source>
        <dbReference type="Ensembl" id="ENSCSAVP00000011995.1"/>
    </source>
</evidence>
<dbReference type="PROSITE" id="PS51456">
    <property type="entry name" value="MYOSIN_MOTOR"/>
    <property type="match status" value="1"/>
</dbReference>
<keyword evidence="1 6" id="KW-0547">Nucleotide-binding</keyword>
<organism evidence="8 9">
    <name type="scientific">Ciona savignyi</name>
    <name type="common">Pacific transparent sea squirt</name>
    <dbReference type="NCBI Taxonomy" id="51511"/>
    <lineage>
        <taxon>Eukaryota</taxon>
        <taxon>Metazoa</taxon>
        <taxon>Chordata</taxon>
        <taxon>Tunicata</taxon>
        <taxon>Ascidiacea</taxon>
        <taxon>Phlebobranchia</taxon>
        <taxon>Cionidae</taxon>
        <taxon>Ciona</taxon>
    </lineage>
</organism>
<keyword evidence="5 6" id="KW-0009">Actin-binding</keyword>
<dbReference type="GO" id="GO:0007015">
    <property type="term" value="P:actin filament organization"/>
    <property type="evidence" value="ECO:0007669"/>
    <property type="project" value="TreeGrafter"/>
</dbReference>
<dbReference type="GO" id="GO:0051015">
    <property type="term" value="F:actin filament binding"/>
    <property type="evidence" value="ECO:0007669"/>
    <property type="project" value="TreeGrafter"/>
</dbReference>
<comment type="similarity">
    <text evidence="6">Belongs to the TRAFAC class myosin-kinesin ATPase superfamily. Myosin family.</text>
</comment>
<dbReference type="AlphaFoldDB" id="H2Z333"/>
<dbReference type="GO" id="GO:0016459">
    <property type="term" value="C:myosin complex"/>
    <property type="evidence" value="ECO:0007669"/>
    <property type="project" value="UniProtKB-KW"/>
</dbReference>
<dbReference type="Proteomes" id="UP000007875">
    <property type="component" value="Unassembled WGS sequence"/>
</dbReference>
<proteinExistence type="inferred from homology"/>
<evidence type="ECO:0000256" key="6">
    <source>
        <dbReference type="PROSITE-ProRule" id="PRU00782"/>
    </source>
</evidence>
<keyword evidence="9" id="KW-1185">Reference proteome</keyword>
<dbReference type="GO" id="GO:0005524">
    <property type="term" value="F:ATP binding"/>
    <property type="evidence" value="ECO:0007669"/>
    <property type="project" value="UniProtKB-UniRule"/>
</dbReference>
<evidence type="ECO:0000256" key="3">
    <source>
        <dbReference type="ARBA" id="ARBA00023123"/>
    </source>
</evidence>
<dbReference type="InParanoid" id="H2Z333"/>
<feature type="region of interest" description="Actin-binding" evidence="6">
    <location>
        <begin position="544"/>
        <end position="566"/>
    </location>
</feature>
<dbReference type="Gene3D" id="3.40.850.10">
    <property type="entry name" value="Kinesin motor domain"/>
    <property type="match status" value="1"/>
</dbReference>
<keyword evidence="2 6" id="KW-0067">ATP-binding</keyword>